<accession>A0A2N5ZG04</accession>
<comment type="caution">
    <text evidence="2">The sequence shown here is derived from an EMBL/GenBank/DDBJ whole genome shotgun (WGS) entry which is preliminary data.</text>
</comment>
<reference evidence="2 3" key="1">
    <citation type="submission" date="2017-11" db="EMBL/GenBank/DDBJ databases">
        <title>Genome-resolved metagenomics identifies genetic mobility, metabolic interactions, and unexpected diversity in perchlorate-reducing communities.</title>
        <authorList>
            <person name="Barnum T.P."/>
            <person name="Figueroa I.A."/>
            <person name="Carlstrom C.I."/>
            <person name="Lucas L.N."/>
            <person name="Engelbrektson A.L."/>
            <person name="Coates J.D."/>
        </authorList>
    </citation>
    <scope>NUCLEOTIDE SEQUENCE [LARGE SCALE GENOMIC DNA]</scope>
    <source>
        <strain evidence="2">BM706</strain>
    </source>
</reference>
<keyword evidence="1" id="KW-0812">Transmembrane</keyword>
<evidence type="ECO:0000256" key="1">
    <source>
        <dbReference type="SAM" id="Phobius"/>
    </source>
</evidence>
<feature type="transmembrane region" description="Helical" evidence="1">
    <location>
        <begin position="12"/>
        <end position="33"/>
    </location>
</feature>
<gene>
    <name evidence="2" type="ORF">C0601_07370</name>
</gene>
<proteinExistence type="predicted"/>
<organism evidence="2 3">
    <name type="scientific">Muiribacterium halophilum</name>
    <dbReference type="NCBI Taxonomy" id="2053465"/>
    <lineage>
        <taxon>Bacteria</taxon>
        <taxon>Candidatus Muiribacteriota</taxon>
        <taxon>Candidatus Muiribacteriia</taxon>
        <taxon>Candidatus Muiribacteriales</taxon>
        <taxon>Candidatus Muiribacteriaceae</taxon>
        <taxon>Candidatus Muiribacterium</taxon>
    </lineage>
</organism>
<keyword evidence="1" id="KW-0472">Membrane</keyword>
<dbReference type="Proteomes" id="UP000234857">
    <property type="component" value="Unassembled WGS sequence"/>
</dbReference>
<evidence type="ECO:0000313" key="2">
    <source>
        <dbReference type="EMBL" id="PLX17569.1"/>
    </source>
</evidence>
<name>A0A2N5ZG04_MUIH1</name>
<protein>
    <submittedName>
        <fullName evidence="2">Uncharacterized protein</fullName>
    </submittedName>
</protein>
<sequence length="938" mass="106574">MKRNILSKRGNALVLILIVLTMLAAFGLSHLLMSRTGIRQSQVLFKGIDANFLLEGLVSQAENQIRKQANDYDDTPKWFNTFRDTSIGGESAFAEVDLSGTPIKKIADEAGYEIKVVARFIANSRVYAFRNGGVKEDITLEGGKEKWGQLEIKAQVKIGKDYYHAHAAKDVKVINPLTLSYNGQYNDLHKYNMYIKYAYEEYGLGFRTKYTDSDLTRGVRGGNYIYNRYTDEESDTGNNKIADNYYFIRLKNGDKDKKAKVYLGTAKRDRNEKNKILVDLPRKSYGDFYTEQVKKPIYTIKFNKKDPDNPSDDYSDQWLQMTFKQKTASLTGTKWKTKTKWEKVTVCEENDHKIMKSVIGPGLEDTWVKIKEAYEKAYNESDGIKDAHVSFPTDSTTRDGDLIKYMIATGVSAEGAEPVIEKTVTGFEYSAKPWSVAIDSHGIAEKTTKVNDDGFINKNYFMVNLPPNYKLDDKTTDPMPLQRYMTTRTYSTYFTYNSIFNNGKDLNMYDSFAHSSLIDDTTLNIGLNGTDTSDGFRAHPTLQLRGIWANNSWSSDTEIEGNVWARYLETYYMVMKDKDDDGNFTGKYRYVGLTPYDYDGVDITGYNGDLLYGKQIKDMKGMKGENINGGLLNIMESLKKYASDDPDSEKKNNSEKWQCCYGPEIRHEVTNDPMAETLRSDDPNNNNGYNSRAIFVPYNGKTNPVMPLFKIDPDFQNIYLDKVTAVFTNFKEFSEKNMKLEDGKFILYLNGIYMINSLNVVKLPEFEYVGKGALLFAGNISVNGDILPKDPEHDLLILATIGRRNEDGSLGASKIVFKGDSDRPLEIKASLVAMNRDFIDSISQVESGYGKNLGMVGPCKLEFTYGANIYGQWSSDLFNYYPDGPGDEPGNNEDLKGTNLKYDPRFFESHKDDSEYYLADIGLPFSFWKVWKNKASEI</sequence>
<dbReference type="AlphaFoldDB" id="A0A2N5ZG04"/>
<evidence type="ECO:0000313" key="3">
    <source>
        <dbReference type="Proteomes" id="UP000234857"/>
    </source>
</evidence>
<keyword evidence="1" id="KW-1133">Transmembrane helix</keyword>
<dbReference type="EMBL" id="PKTG01000085">
    <property type="protein sequence ID" value="PLX17569.1"/>
    <property type="molecule type" value="Genomic_DNA"/>
</dbReference>